<organism evidence="1 2">
    <name type="scientific">Gordonia terrae C-6</name>
    <dbReference type="NCBI Taxonomy" id="1316928"/>
    <lineage>
        <taxon>Bacteria</taxon>
        <taxon>Bacillati</taxon>
        <taxon>Actinomycetota</taxon>
        <taxon>Actinomycetes</taxon>
        <taxon>Mycobacteriales</taxon>
        <taxon>Gordoniaceae</taxon>
        <taxon>Gordonia</taxon>
    </lineage>
</organism>
<name>R7YFR1_9ACTN</name>
<reference evidence="1 2" key="1">
    <citation type="journal article" date="2013" name="Genome Announc.">
        <title>Draft Genome Sequence of a Benzothiophene-Desulfurizing Bacterium, Gordona terrae Strain C-6.</title>
        <authorList>
            <person name="Wang W."/>
            <person name="Ma T."/>
            <person name="Ren Y."/>
            <person name="Li G."/>
        </authorList>
    </citation>
    <scope>NUCLEOTIDE SEQUENCE [LARGE SCALE GENOMIC DNA]</scope>
    <source>
        <strain evidence="1 2">C-6</strain>
    </source>
</reference>
<evidence type="ECO:0000313" key="2">
    <source>
        <dbReference type="Proteomes" id="UP000013569"/>
    </source>
</evidence>
<dbReference type="PATRIC" id="fig|1316928.3.peg.257"/>
<dbReference type="Proteomes" id="UP000013569">
    <property type="component" value="Unassembled WGS sequence"/>
</dbReference>
<sequence length="161" mass="17461">MAVASLRRMLGIGKLPDDLRGEVVAEHAHHIVEFVPVTLRFSGRVPGRKAQGNVRPFTGALALTQRRVLATMSTVPGRAGRSVDCEWTAVPGSMVRARLDTDGLVIEIPALDRVDPDFSGTLSLTYTTELPSSVLQLTPAREVWFDVPARYVTSLVGGRRG</sequence>
<dbReference type="EMBL" id="AQPW01000001">
    <property type="protein sequence ID" value="EON34841.1"/>
    <property type="molecule type" value="Genomic_DNA"/>
</dbReference>
<accession>R7YFR1</accession>
<dbReference type="AlphaFoldDB" id="R7YFR1"/>
<dbReference type="OrthoDB" id="4742419at2"/>
<proteinExistence type="predicted"/>
<evidence type="ECO:0000313" key="1">
    <source>
        <dbReference type="EMBL" id="EON34841.1"/>
    </source>
</evidence>
<gene>
    <name evidence="1" type="ORF">GTC6_01260</name>
</gene>
<protein>
    <submittedName>
        <fullName evidence="1">Uncharacterized protein</fullName>
    </submittedName>
</protein>
<comment type="caution">
    <text evidence="1">The sequence shown here is derived from an EMBL/GenBank/DDBJ whole genome shotgun (WGS) entry which is preliminary data.</text>
</comment>